<dbReference type="OrthoDB" id="9800643at2"/>
<dbReference type="InterPro" id="IPR029063">
    <property type="entry name" value="SAM-dependent_MTases_sf"/>
</dbReference>
<keyword evidence="3" id="KW-1185">Reference proteome</keyword>
<dbReference type="PANTHER" id="PTHR18895:SF74">
    <property type="entry name" value="MTRF1L RELEASE FACTOR GLUTAMINE METHYLTRANSFERASE"/>
    <property type="match status" value="1"/>
</dbReference>
<gene>
    <name evidence="2" type="ORF">EUA93_20210</name>
</gene>
<feature type="compositionally biased region" description="Basic and acidic residues" evidence="1">
    <location>
        <begin position="171"/>
        <end position="186"/>
    </location>
</feature>
<evidence type="ECO:0000313" key="3">
    <source>
        <dbReference type="Proteomes" id="UP000294071"/>
    </source>
</evidence>
<feature type="region of interest" description="Disordered" evidence="1">
    <location>
        <begin position="170"/>
        <end position="191"/>
    </location>
</feature>
<dbReference type="InterPro" id="IPR050320">
    <property type="entry name" value="N5-glutamine_MTase"/>
</dbReference>
<reference evidence="2 3" key="1">
    <citation type="submission" date="2019-01" db="EMBL/GenBank/DDBJ databases">
        <title>Novel species of Nocardioides.</title>
        <authorList>
            <person name="Liu Q."/>
            <person name="Xin Y.-H."/>
        </authorList>
    </citation>
    <scope>NUCLEOTIDE SEQUENCE [LARGE SCALE GENOMIC DNA]</scope>
    <source>
        <strain evidence="2 3">CGMCC 4.6882</strain>
    </source>
</reference>
<organism evidence="2 3">
    <name type="scientific">Nocardioides oleivorans</name>
    <dbReference type="NCBI Taxonomy" id="273676"/>
    <lineage>
        <taxon>Bacteria</taxon>
        <taxon>Bacillati</taxon>
        <taxon>Actinomycetota</taxon>
        <taxon>Actinomycetes</taxon>
        <taxon>Propionibacteriales</taxon>
        <taxon>Nocardioidaceae</taxon>
        <taxon>Nocardioides</taxon>
    </lineage>
</organism>
<dbReference type="Gene3D" id="3.40.50.150">
    <property type="entry name" value="Vaccinia Virus protein VP39"/>
    <property type="match status" value="1"/>
</dbReference>
<evidence type="ECO:0000313" key="2">
    <source>
        <dbReference type="EMBL" id="RYB90473.1"/>
    </source>
</evidence>
<evidence type="ECO:0008006" key="4">
    <source>
        <dbReference type="Google" id="ProtNLM"/>
    </source>
</evidence>
<name>A0A4Q2RSZ7_9ACTN</name>
<accession>A0A4Q2RSZ7</accession>
<dbReference type="AlphaFoldDB" id="A0A4Q2RSZ7"/>
<dbReference type="SUPFAM" id="SSF53335">
    <property type="entry name" value="S-adenosyl-L-methionine-dependent methyltransferases"/>
    <property type="match status" value="1"/>
</dbReference>
<dbReference type="Proteomes" id="UP000294071">
    <property type="component" value="Unassembled WGS sequence"/>
</dbReference>
<dbReference type="InterPro" id="IPR022446">
    <property type="entry name" value="MeTrfrase_put"/>
</dbReference>
<protein>
    <recommendedName>
        <fullName evidence="4">Methyltransferase small domain-containing protein</fullName>
    </recommendedName>
</protein>
<dbReference type="EMBL" id="SDWT01000004">
    <property type="protein sequence ID" value="RYB90473.1"/>
    <property type="molecule type" value="Genomic_DNA"/>
</dbReference>
<dbReference type="RefSeq" id="WP_129402143.1">
    <property type="nucleotide sequence ID" value="NZ_SDWT01000004.1"/>
</dbReference>
<dbReference type="NCBIfam" id="TIGR03704">
    <property type="entry name" value="PrmC_rel_meth"/>
    <property type="match status" value="1"/>
</dbReference>
<sequence length="261" mass="27324">MRSPDTGPGTVERLRGAGCVWAEDEATLLTAAAATPQDLEELVARRVAGEPLETVLGWVDFLGRRLVVAPGVFVPRRRTELLARTTIAHVSRRRSPVVLEMCCGVAPVAACVEDVGELHVADLSRAALDCARTNAPTAALHEGDLYDALPRHLRRRVDVLAANAPYVPTDRIADMPPEARDHEPHAALDGGPDGVDLHRRLATGAPDWLAPGGVLLVETSPSQAEATTAAMTAAGLATAVVEDEEIGGCVAVGISPAGARA</sequence>
<proteinExistence type="predicted"/>
<comment type="caution">
    <text evidence="2">The sequence shown here is derived from an EMBL/GenBank/DDBJ whole genome shotgun (WGS) entry which is preliminary data.</text>
</comment>
<dbReference type="PANTHER" id="PTHR18895">
    <property type="entry name" value="HEMK METHYLTRANSFERASE"/>
    <property type="match status" value="1"/>
</dbReference>
<evidence type="ECO:0000256" key="1">
    <source>
        <dbReference type="SAM" id="MobiDB-lite"/>
    </source>
</evidence>